<organism evidence="1 2">
    <name type="scientific">Canavalia gladiata</name>
    <name type="common">Sword bean</name>
    <name type="synonym">Dolichos gladiatus</name>
    <dbReference type="NCBI Taxonomy" id="3824"/>
    <lineage>
        <taxon>Eukaryota</taxon>
        <taxon>Viridiplantae</taxon>
        <taxon>Streptophyta</taxon>
        <taxon>Embryophyta</taxon>
        <taxon>Tracheophyta</taxon>
        <taxon>Spermatophyta</taxon>
        <taxon>Magnoliopsida</taxon>
        <taxon>eudicotyledons</taxon>
        <taxon>Gunneridae</taxon>
        <taxon>Pentapetalae</taxon>
        <taxon>rosids</taxon>
        <taxon>fabids</taxon>
        <taxon>Fabales</taxon>
        <taxon>Fabaceae</taxon>
        <taxon>Papilionoideae</taxon>
        <taxon>50 kb inversion clade</taxon>
        <taxon>NPAAA clade</taxon>
        <taxon>indigoferoid/millettioid clade</taxon>
        <taxon>Phaseoleae</taxon>
        <taxon>Canavalia</taxon>
    </lineage>
</organism>
<dbReference type="EMBL" id="JAYMYQ010000004">
    <property type="protein sequence ID" value="KAK7340849.1"/>
    <property type="molecule type" value="Genomic_DNA"/>
</dbReference>
<dbReference type="AlphaFoldDB" id="A0AAN9QM87"/>
<proteinExistence type="predicted"/>
<evidence type="ECO:0000313" key="1">
    <source>
        <dbReference type="EMBL" id="KAK7340849.1"/>
    </source>
</evidence>
<dbReference type="Proteomes" id="UP001367508">
    <property type="component" value="Unassembled WGS sequence"/>
</dbReference>
<accession>A0AAN9QM87</accession>
<keyword evidence="2" id="KW-1185">Reference proteome</keyword>
<name>A0AAN9QM87_CANGL</name>
<evidence type="ECO:0000313" key="2">
    <source>
        <dbReference type="Proteomes" id="UP001367508"/>
    </source>
</evidence>
<protein>
    <submittedName>
        <fullName evidence="1">Uncharacterized protein</fullName>
    </submittedName>
</protein>
<sequence>MSLLRSERCAERGNDRVTWSSTEICVPSPVSSSSSGVFLIGLTVKRRRRYALRDRDTVSVRCDDNGMHAKLEKRRRGVLVKSRSMMMVRG</sequence>
<comment type="caution">
    <text evidence="1">The sequence shown here is derived from an EMBL/GenBank/DDBJ whole genome shotgun (WGS) entry which is preliminary data.</text>
</comment>
<gene>
    <name evidence="1" type="ORF">VNO77_21563</name>
</gene>
<reference evidence="1 2" key="1">
    <citation type="submission" date="2024-01" db="EMBL/GenBank/DDBJ databases">
        <title>The genomes of 5 underutilized Papilionoideae crops provide insights into root nodulation and disease resistanc.</title>
        <authorList>
            <person name="Jiang F."/>
        </authorList>
    </citation>
    <scope>NUCLEOTIDE SEQUENCE [LARGE SCALE GENOMIC DNA]</scope>
    <source>
        <strain evidence="1">LVBAO_FW01</strain>
        <tissue evidence="1">Leaves</tissue>
    </source>
</reference>